<dbReference type="GO" id="GO:0015179">
    <property type="term" value="F:L-amino acid transmembrane transporter activity"/>
    <property type="evidence" value="ECO:0007669"/>
    <property type="project" value="UniProtKB-ARBA"/>
</dbReference>
<dbReference type="GO" id="GO:0034490">
    <property type="term" value="P:basic amino acid transmembrane import into vacuole"/>
    <property type="evidence" value="ECO:0007669"/>
    <property type="project" value="UniProtKB-ARBA"/>
</dbReference>
<evidence type="ECO:0000256" key="1">
    <source>
        <dbReference type="ARBA" id="ARBA00004116"/>
    </source>
</evidence>
<dbReference type="FunFam" id="1.20.1280.290:FF:000011">
    <property type="entry name" value="PQ loop repeat protein"/>
    <property type="match status" value="1"/>
</dbReference>
<name>A0A3M7B105_HORWE</name>
<comment type="similarity">
    <text evidence="9">Belongs to the laat-1 family.</text>
</comment>
<keyword evidence="7 11" id="KW-1133">Transmembrane helix</keyword>
<evidence type="ECO:0000313" key="12">
    <source>
        <dbReference type="EMBL" id="RMY33455.1"/>
    </source>
</evidence>
<dbReference type="InterPro" id="IPR006603">
    <property type="entry name" value="PQ-loop_rpt"/>
</dbReference>
<comment type="caution">
    <text evidence="12">The sequence shown here is derived from an EMBL/GenBank/DDBJ whole genome shotgun (WGS) entry which is preliminary data.</text>
</comment>
<proteinExistence type="inferred from homology"/>
<evidence type="ECO:0000256" key="2">
    <source>
        <dbReference type="ARBA" id="ARBA00004127"/>
    </source>
</evidence>
<accession>A0A3M7B105</accession>
<feature type="region of interest" description="Disordered" evidence="10">
    <location>
        <begin position="106"/>
        <end position="188"/>
    </location>
</feature>
<evidence type="ECO:0000256" key="9">
    <source>
        <dbReference type="ARBA" id="ARBA00038039"/>
    </source>
</evidence>
<keyword evidence="4" id="KW-0926">Vacuole</keyword>
<feature type="transmembrane region" description="Helical" evidence="11">
    <location>
        <begin position="74"/>
        <end position="96"/>
    </location>
</feature>
<dbReference type="PANTHER" id="PTHR16201:SF35">
    <property type="entry name" value="VACUOLAR AMINO ACID TRANSPORTER YPQ1-RELATED"/>
    <property type="match status" value="1"/>
</dbReference>
<comment type="subcellular location">
    <subcellularLocation>
        <location evidence="2">Endomembrane system</location>
        <topology evidence="2">Multi-pass membrane protein</topology>
    </subcellularLocation>
    <subcellularLocation>
        <location evidence="1">Vacuole</location>
    </subcellularLocation>
</comment>
<dbReference type="GO" id="GO:0034488">
    <property type="term" value="P:basic amino acid transmembrane export from vacuole"/>
    <property type="evidence" value="ECO:0007669"/>
    <property type="project" value="UniProtKB-ARBA"/>
</dbReference>
<organism evidence="12 13">
    <name type="scientific">Hortaea werneckii</name>
    <name type="common">Black yeast</name>
    <name type="synonym">Cladosporium werneckii</name>
    <dbReference type="NCBI Taxonomy" id="91943"/>
    <lineage>
        <taxon>Eukaryota</taxon>
        <taxon>Fungi</taxon>
        <taxon>Dikarya</taxon>
        <taxon>Ascomycota</taxon>
        <taxon>Pezizomycotina</taxon>
        <taxon>Dothideomycetes</taxon>
        <taxon>Dothideomycetidae</taxon>
        <taxon>Mycosphaerellales</taxon>
        <taxon>Teratosphaeriaceae</taxon>
        <taxon>Hortaea</taxon>
    </lineage>
</organism>
<keyword evidence="3" id="KW-0813">Transport</keyword>
<evidence type="ECO:0000256" key="10">
    <source>
        <dbReference type="SAM" id="MobiDB-lite"/>
    </source>
</evidence>
<dbReference type="PANTHER" id="PTHR16201">
    <property type="entry name" value="SEVEN TRANSMEMBRANE PROTEIN 1-RELATED"/>
    <property type="match status" value="1"/>
</dbReference>
<evidence type="ECO:0000256" key="4">
    <source>
        <dbReference type="ARBA" id="ARBA00022554"/>
    </source>
</evidence>
<dbReference type="OrthoDB" id="8048523at2759"/>
<feature type="transmembrane region" description="Helical" evidence="11">
    <location>
        <begin position="294"/>
        <end position="315"/>
    </location>
</feature>
<evidence type="ECO:0000256" key="11">
    <source>
        <dbReference type="SAM" id="Phobius"/>
    </source>
</evidence>
<evidence type="ECO:0000256" key="5">
    <source>
        <dbReference type="ARBA" id="ARBA00022692"/>
    </source>
</evidence>
<keyword evidence="5 11" id="KW-0812">Transmembrane</keyword>
<dbReference type="EMBL" id="QWIN01002080">
    <property type="protein sequence ID" value="RMY33455.1"/>
    <property type="molecule type" value="Genomic_DNA"/>
</dbReference>
<keyword evidence="8 11" id="KW-0472">Membrane</keyword>
<feature type="compositionally biased region" description="Polar residues" evidence="10">
    <location>
        <begin position="144"/>
        <end position="156"/>
    </location>
</feature>
<dbReference type="Pfam" id="PF04193">
    <property type="entry name" value="PQ-loop"/>
    <property type="match status" value="2"/>
</dbReference>
<dbReference type="GO" id="GO:0098588">
    <property type="term" value="C:bounding membrane of organelle"/>
    <property type="evidence" value="ECO:0007669"/>
    <property type="project" value="UniProtKB-ARBA"/>
</dbReference>
<evidence type="ECO:0000256" key="8">
    <source>
        <dbReference type="ARBA" id="ARBA00023136"/>
    </source>
</evidence>
<gene>
    <name evidence="12" type="ORF">D0865_14453</name>
</gene>
<evidence type="ECO:0000256" key="7">
    <source>
        <dbReference type="ARBA" id="ARBA00022989"/>
    </source>
</evidence>
<evidence type="ECO:0000256" key="3">
    <source>
        <dbReference type="ARBA" id="ARBA00022448"/>
    </source>
</evidence>
<dbReference type="Gene3D" id="1.20.1280.290">
    <property type="match status" value="2"/>
</dbReference>
<feature type="transmembrane region" description="Helical" evidence="11">
    <location>
        <begin position="48"/>
        <end position="68"/>
    </location>
</feature>
<dbReference type="GO" id="GO:0005773">
    <property type="term" value="C:vacuole"/>
    <property type="evidence" value="ECO:0007669"/>
    <property type="project" value="UniProtKB-SubCell"/>
</dbReference>
<dbReference type="Proteomes" id="UP000270230">
    <property type="component" value="Unassembled WGS sequence"/>
</dbReference>
<evidence type="ECO:0000256" key="6">
    <source>
        <dbReference type="ARBA" id="ARBA00022737"/>
    </source>
</evidence>
<dbReference type="GO" id="GO:0015101">
    <property type="term" value="F:organic cation transmembrane transporter activity"/>
    <property type="evidence" value="ECO:0007669"/>
    <property type="project" value="UniProtKB-ARBA"/>
</dbReference>
<dbReference type="GO" id="GO:0015174">
    <property type="term" value="F:basic amino acid transmembrane transporter activity"/>
    <property type="evidence" value="ECO:0007669"/>
    <property type="project" value="UniProtKB-ARBA"/>
</dbReference>
<reference evidence="12 13" key="1">
    <citation type="journal article" date="2018" name="BMC Genomics">
        <title>Genomic evidence for intraspecific hybridization in a clonal and extremely halotolerant yeast.</title>
        <authorList>
            <person name="Gostincar C."/>
            <person name="Stajich J.E."/>
            <person name="Zupancic J."/>
            <person name="Zalar P."/>
            <person name="Gunde-Cimerman N."/>
        </authorList>
    </citation>
    <scope>NUCLEOTIDE SEQUENCE [LARGE SCALE GENOMIC DNA]</scope>
    <source>
        <strain evidence="12 13">EXF-151</strain>
    </source>
</reference>
<feature type="transmembrane region" description="Helical" evidence="11">
    <location>
        <begin position="238"/>
        <end position="258"/>
    </location>
</feature>
<protein>
    <submittedName>
        <fullName evidence="12">Uncharacterized protein</fullName>
    </submittedName>
</protein>
<dbReference type="InterPro" id="IPR051415">
    <property type="entry name" value="LAAT-1"/>
</dbReference>
<dbReference type="AlphaFoldDB" id="A0A3M7B105"/>
<dbReference type="SMART" id="SM00679">
    <property type="entry name" value="CTNS"/>
    <property type="match status" value="2"/>
</dbReference>
<keyword evidence="6" id="KW-0677">Repeat</keyword>
<dbReference type="GO" id="GO:0012505">
    <property type="term" value="C:endomembrane system"/>
    <property type="evidence" value="ECO:0007669"/>
    <property type="project" value="UniProtKB-SubCell"/>
</dbReference>
<feature type="transmembrane region" description="Helical" evidence="11">
    <location>
        <begin position="15"/>
        <end position="36"/>
    </location>
</feature>
<sequence length="340" mass="37549">MFPPSGGYQLDVETLSGLCGSISIACWVVVFSPQIIENFRRSSAEGLSIEFVIIWLAGDVFNILGAVLQGVLPTMIILAIYYTFADVVLLGQCFYYRGFTLRDPKPEPPANDENNAPSERTPLVANGLATSPSAHRHPSAADVGSNSRTRSQSSFRNRMASLDGTHMSPAVPMHPQPKSASDAEALKPSQPRSWTQAILFNIYGDKIFGYVCAVLYLGSRVPQLLLNYRRKSTEGLNALFFLFACIGNLTYVLSIFAFSPLCSNYKHGHFHQHHCHDGEARAVYGRYILVNLSWLLGSLGTLFLDFAVFVQFFIYRGSAAPEDIPRTANGEGRGREPNER</sequence>
<evidence type="ECO:0000313" key="13">
    <source>
        <dbReference type="Proteomes" id="UP000270230"/>
    </source>
</evidence>